<dbReference type="Gene3D" id="1.20.1050.10">
    <property type="match status" value="1"/>
</dbReference>
<dbReference type="SFLD" id="SFLDG01150">
    <property type="entry name" value="Main.1:_Beta-like"/>
    <property type="match status" value="1"/>
</dbReference>
<accession>A0A975W6X4</accession>
<evidence type="ECO:0000313" key="3">
    <source>
        <dbReference type="EMBL" id="SEI63789.1"/>
    </source>
</evidence>
<dbReference type="CDD" id="cd03046">
    <property type="entry name" value="GST_N_GTT1_like"/>
    <property type="match status" value="1"/>
</dbReference>
<keyword evidence="4" id="KW-1185">Reference proteome</keyword>
<dbReference type="PANTHER" id="PTHR44051:SF21">
    <property type="entry name" value="GLUTATHIONE S-TRANSFERASE FAMILY PROTEIN"/>
    <property type="match status" value="1"/>
</dbReference>
<protein>
    <submittedName>
        <fullName evidence="3">Glutathione S-transferase</fullName>
    </submittedName>
</protein>
<dbReference type="EMBL" id="FNYY01000001">
    <property type="protein sequence ID" value="SEI63789.1"/>
    <property type="molecule type" value="Genomic_DNA"/>
</dbReference>
<organism evidence="3 4">
    <name type="scientific">Marinovum algicola</name>
    <dbReference type="NCBI Taxonomy" id="42444"/>
    <lineage>
        <taxon>Bacteria</taxon>
        <taxon>Pseudomonadati</taxon>
        <taxon>Pseudomonadota</taxon>
        <taxon>Alphaproteobacteria</taxon>
        <taxon>Rhodobacterales</taxon>
        <taxon>Roseobacteraceae</taxon>
        <taxon>Marinovum</taxon>
    </lineage>
</organism>
<gene>
    <name evidence="3" type="ORF">SAMN04487940_101459</name>
</gene>
<dbReference type="InterPro" id="IPR040079">
    <property type="entry name" value="Glutathione_S-Trfase"/>
</dbReference>
<comment type="caution">
    <text evidence="3">The sequence shown here is derived from an EMBL/GenBank/DDBJ whole genome shotgun (WGS) entry which is preliminary data.</text>
</comment>
<evidence type="ECO:0000313" key="4">
    <source>
        <dbReference type="Proteomes" id="UP000182932"/>
    </source>
</evidence>
<dbReference type="SFLD" id="SFLDG00358">
    <property type="entry name" value="Main_(cytGST)"/>
    <property type="match status" value="1"/>
</dbReference>
<proteinExistence type="predicted"/>
<dbReference type="SUPFAM" id="SSF47616">
    <property type="entry name" value="GST C-terminal domain-like"/>
    <property type="match status" value="1"/>
</dbReference>
<evidence type="ECO:0000259" key="2">
    <source>
        <dbReference type="PROSITE" id="PS50405"/>
    </source>
</evidence>
<dbReference type="InterPro" id="IPR036282">
    <property type="entry name" value="Glutathione-S-Trfase_C_sf"/>
</dbReference>
<dbReference type="RefSeq" id="WP_074834632.1">
    <property type="nucleotide sequence ID" value="NZ_CATMKJ010000006.1"/>
</dbReference>
<dbReference type="PANTHER" id="PTHR44051">
    <property type="entry name" value="GLUTATHIONE S-TRANSFERASE-RELATED"/>
    <property type="match status" value="1"/>
</dbReference>
<dbReference type="SUPFAM" id="SSF52833">
    <property type="entry name" value="Thioredoxin-like"/>
    <property type="match status" value="1"/>
</dbReference>
<feature type="domain" description="GST C-terminal" evidence="2">
    <location>
        <begin position="84"/>
        <end position="207"/>
    </location>
</feature>
<dbReference type="Pfam" id="PF13409">
    <property type="entry name" value="GST_N_2"/>
    <property type="match status" value="1"/>
</dbReference>
<dbReference type="PROSITE" id="PS50404">
    <property type="entry name" value="GST_NTER"/>
    <property type="match status" value="1"/>
</dbReference>
<evidence type="ECO:0000259" key="1">
    <source>
        <dbReference type="PROSITE" id="PS50404"/>
    </source>
</evidence>
<dbReference type="CDD" id="cd03207">
    <property type="entry name" value="GST_C_8"/>
    <property type="match status" value="1"/>
</dbReference>
<dbReference type="SFLD" id="SFLDS00019">
    <property type="entry name" value="Glutathione_Transferase_(cytos"/>
    <property type="match status" value="1"/>
</dbReference>
<dbReference type="InterPro" id="IPR010987">
    <property type="entry name" value="Glutathione-S-Trfase_C-like"/>
</dbReference>
<dbReference type="AlphaFoldDB" id="A0A975W6X4"/>
<dbReference type="Gene3D" id="3.40.30.10">
    <property type="entry name" value="Glutaredoxin"/>
    <property type="match status" value="1"/>
</dbReference>
<dbReference type="InterPro" id="IPR036249">
    <property type="entry name" value="Thioredoxin-like_sf"/>
</dbReference>
<reference evidence="3 4" key="1">
    <citation type="submission" date="2016-10" db="EMBL/GenBank/DDBJ databases">
        <authorList>
            <person name="Varghese N."/>
            <person name="Submissions S."/>
        </authorList>
    </citation>
    <scope>NUCLEOTIDE SEQUENCE [LARGE SCALE GENOMIC DNA]</scope>
    <source>
        <strain evidence="3 4">FF3</strain>
    </source>
</reference>
<dbReference type="InterPro" id="IPR004045">
    <property type="entry name" value="Glutathione_S-Trfase_N"/>
</dbReference>
<feature type="domain" description="GST N-terminal" evidence="1">
    <location>
        <begin position="1"/>
        <end position="80"/>
    </location>
</feature>
<sequence length="207" mass="22387">MALVFYTNPMSRGRIARWMLEEVGATYETKVLAYGPEMKSPEYLALNPMGKVPAIVHDGQVVTEAAAICTYLAFAFPEAGLAPEPDERADFFRWLFLAAGPGEQAVTNTSFGFALPDDPQARGRSGYGSLDTVADALAAMLAYGRPFVCGARFTAADVYVGAQIQWGMQFGTLPERPGFADYAKRLASRPAAMRANDLDNALMPEEG</sequence>
<dbReference type="Proteomes" id="UP000182932">
    <property type="component" value="Unassembled WGS sequence"/>
</dbReference>
<dbReference type="PROSITE" id="PS50405">
    <property type="entry name" value="GST_CTER"/>
    <property type="match status" value="1"/>
</dbReference>
<name>A0A975W6X4_9RHOB</name>
<dbReference type="GeneID" id="80816726"/>